<sequence length="334" mass="37031">MFCTNWAERQYIDSLICLFCIRSLGAPLLKVLVMDLLNTHYDTTPDSPPYMMVSSGSELTTSQFQAFVSKLLSTLDITGLGAIYQHQLACYFPLSAFALTAVQPALVFGAAHGQQTAAECIRLPLYRASITMSEQYANYYFTRSVTRGERKLLEQLHAIFTQQLSQAIAFNQLKLMATKDTLTGLGNRNGFNEACARLLSRAIRYDELFALLIIDLDNFKKVNDTLGHKEGDKVLECVAQEIRTTLRGEDAAFRFGGDEFCCLLDCVDQRCIDQVAARLQRHISGNPYLLGLNISCSIGGAVYGKGDDTNSLFDRADKALYQVKTSGKNAFKAA</sequence>
<dbReference type="FunFam" id="3.30.70.270:FF:000001">
    <property type="entry name" value="Diguanylate cyclase domain protein"/>
    <property type="match status" value="1"/>
</dbReference>
<dbReference type="KEGG" id="salm:D0Y50_04440"/>
<evidence type="ECO:0000313" key="6">
    <source>
        <dbReference type="Proteomes" id="UP000262073"/>
    </source>
</evidence>
<comment type="catalytic activity">
    <reaction evidence="3">
        <text>2 GTP = 3',3'-c-di-GMP + 2 diphosphate</text>
        <dbReference type="Rhea" id="RHEA:24898"/>
        <dbReference type="ChEBI" id="CHEBI:33019"/>
        <dbReference type="ChEBI" id="CHEBI:37565"/>
        <dbReference type="ChEBI" id="CHEBI:58805"/>
        <dbReference type="EC" id="2.7.7.65"/>
    </reaction>
</comment>
<gene>
    <name evidence="5" type="ORF">D0Y50_04440</name>
</gene>
<protein>
    <recommendedName>
        <fullName evidence="2">diguanylate cyclase</fullName>
        <ecNumber evidence="2">2.7.7.65</ecNumber>
    </recommendedName>
</protein>
<dbReference type="GO" id="GO:1902201">
    <property type="term" value="P:negative regulation of bacterial-type flagellum-dependent cell motility"/>
    <property type="evidence" value="ECO:0007669"/>
    <property type="project" value="TreeGrafter"/>
</dbReference>
<evidence type="ECO:0000256" key="1">
    <source>
        <dbReference type="ARBA" id="ARBA00001946"/>
    </source>
</evidence>
<accession>A0A346NJI0</accession>
<evidence type="ECO:0000313" key="5">
    <source>
        <dbReference type="EMBL" id="AXR05687.1"/>
    </source>
</evidence>
<dbReference type="OrthoDB" id="9812260at2"/>
<dbReference type="GO" id="GO:0005886">
    <property type="term" value="C:plasma membrane"/>
    <property type="evidence" value="ECO:0007669"/>
    <property type="project" value="TreeGrafter"/>
</dbReference>
<dbReference type="EC" id="2.7.7.65" evidence="2"/>
<dbReference type="PANTHER" id="PTHR45138">
    <property type="entry name" value="REGULATORY COMPONENTS OF SENSORY TRANSDUCTION SYSTEM"/>
    <property type="match status" value="1"/>
</dbReference>
<dbReference type="SUPFAM" id="SSF55073">
    <property type="entry name" value="Nucleotide cyclase"/>
    <property type="match status" value="1"/>
</dbReference>
<dbReference type="AlphaFoldDB" id="A0A346NJI0"/>
<keyword evidence="6" id="KW-1185">Reference proteome</keyword>
<dbReference type="Pfam" id="PF00990">
    <property type="entry name" value="GGDEF"/>
    <property type="match status" value="1"/>
</dbReference>
<dbReference type="InterPro" id="IPR029787">
    <property type="entry name" value="Nucleotide_cyclase"/>
</dbReference>
<dbReference type="PANTHER" id="PTHR45138:SF9">
    <property type="entry name" value="DIGUANYLATE CYCLASE DGCM-RELATED"/>
    <property type="match status" value="1"/>
</dbReference>
<name>A0A346NJI0_9ALTE</name>
<evidence type="ECO:0000256" key="3">
    <source>
        <dbReference type="ARBA" id="ARBA00034247"/>
    </source>
</evidence>
<dbReference type="InterPro" id="IPR000160">
    <property type="entry name" value="GGDEF_dom"/>
</dbReference>
<proteinExistence type="predicted"/>
<dbReference type="InterPro" id="IPR050469">
    <property type="entry name" value="Diguanylate_Cyclase"/>
</dbReference>
<organism evidence="5 6">
    <name type="scientific">Salinimonas sediminis</name>
    <dbReference type="NCBI Taxonomy" id="2303538"/>
    <lineage>
        <taxon>Bacteria</taxon>
        <taxon>Pseudomonadati</taxon>
        <taxon>Pseudomonadota</taxon>
        <taxon>Gammaproteobacteria</taxon>
        <taxon>Alteromonadales</taxon>
        <taxon>Alteromonadaceae</taxon>
        <taxon>Alteromonas/Salinimonas group</taxon>
        <taxon>Salinimonas</taxon>
    </lineage>
</organism>
<evidence type="ECO:0000259" key="4">
    <source>
        <dbReference type="PROSITE" id="PS50887"/>
    </source>
</evidence>
<comment type="cofactor">
    <cofactor evidence="1">
        <name>Mg(2+)</name>
        <dbReference type="ChEBI" id="CHEBI:18420"/>
    </cofactor>
</comment>
<dbReference type="SMART" id="SM00267">
    <property type="entry name" value="GGDEF"/>
    <property type="match status" value="1"/>
</dbReference>
<dbReference type="GO" id="GO:0052621">
    <property type="term" value="F:diguanylate cyclase activity"/>
    <property type="evidence" value="ECO:0007669"/>
    <property type="project" value="UniProtKB-EC"/>
</dbReference>
<evidence type="ECO:0000256" key="2">
    <source>
        <dbReference type="ARBA" id="ARBA00012528"/>
    </source>
</evidence>
<dbReference type="InterPro" id="IPR043128">
    <property type="entry name" value="Rev_trsase/Diguanyl_cyclase"/>
</dbReference>
<dbReference type="CDD" id="cd01949">
    <property type="entry name" value="GGDEF"/>
    <property type="match status" value="1"/>
</dbReference>
<dbReference type="EMBL" id="CP031769">
    <property type="protein sequence ID" value="AXR05687.1"/>
    <property type="molecule type" value="Genomic_DNA"/>
</dbReference>
<dbReference type="GO" id="GO:0043709">
    <property type="term" value="P:cell adhesion involved in single-species biofilm formation"/>
    <property type="evidence" value="ECO:0007669"/>
    <property type="project" value="TreeGrafter"/>
</dbReference>
<dbReference type="Gene3D" id="3.30.70.270">
    <property type="match status" value="1"/>
</dbReference>
<feature type="domain" description="GGDEF" evidence="4">
    <location>
        <begin position="207"/>
        <end position="334"/>
    </location>
</feature>
<dbReference type="Proteomes" id="UP000262073">
    <property type="component" value="Chromosome"/>
</dbReference>
<dbReference type="PROSITE" id="PS50887">
    <property type="entry name" value="GGDEF"/>
    <property type="match status" value="1"/>
</dbReference>
<dbReference type="NCBIfam" id="TIGR00254">
    <property type="entry name" value="GGDEF"/>
    <property type="match status" value="1"/>
</dbReference>
<reference evidence="5 6" key="1">
    <citation type="submission" date="2018-08" db="EMBL/GenBank/DDBJ databases">
        <title>Salinimonas sediminis sp. nov., a piezophilic bacterium isolated from a deep-sea sediment sample from the New Britain Trench.</title>
        <authorList>
            <person name="Cao J."/>
        </authorList>
    </citation>
    <scope>NUCLEOTIDE SEQUENCE [LARGE SCALE GENOMIC DNA]</scope>
    <source>
        <strain evidence="5 6">N102</strain>
    </source>
</reference>